<proteinExistence type="predicted"/>
<feature type="non-terminal residue" evidence="1">
    <location>
        <position position="69"/>
    </location>
</feature>
<organism evidence="1">
    <name type="scientific">marine sediment metagenome</name>
    <dbReference type="NCBI Taxonomy" id="412755"/>
    <lineage>
        <taxon>unclassified sequences</taxon>
        <taxon>metagenomes</taxon>
        <taxon>ecological metagenomes</taxon>
    </lineage>
</organism>
<protein>
    <submittedName>
        <fullName evidence="1">Uncharacterized protein</fullName>
    </submittedName>
</protein>
<name>X1J5Y3_9ZZZZ</name>
<reference evidence="1" key="1">
    <citation type="journal article" date="2014" name="Front. Microbiol.">
        <title>High frequency of phylogenetically diverse reductive dehalogenase-homologous genes in deep subseafloor sedimentary metagenomes.</title>
        <authorList>
            <person name="Kawai M."/>
            <person name="Futagami T."/>
            <person name="Toyoda A."/>
            <person name="Takaki Y."/>
            <person name="Nishi S."/>
            <person name="Hori S."/>
            <person name="Arai W."/>
            <person name="Tsubouchi T."/>
            <person name="Morono Y."/>
            <person name="Uchiyama I."/>
            <person name="Ito T."/>
            <person name="Fujiyama A."/>
            <person name="Inagaki F."/>
            <person name="Takami H."/>
        </authorList>
    </citation>
    <scope>NUCLEOTIDE SEQUENCE</scope>
    <source>
        <strain evidence="1">Expedition CK06-06</strain>
    </source>
</reference>
<sequence>MLHDRERMGKRGSAEGYMLDCFCRKAGWDRVEGSRIVCNSPCYLLNLTIMSSGTAAGTATVYDGNSAVV</sequence>
<gene>
    <name evidence="1" type="ORF">S03H2_65863</name>
</gene>
<dbReference type="EMBL" id="BARU01042944">
    <property type="protein sequence ID" value="GAH76925.1"/>
    <property type="molecule type" value="Genomic_DNA"/>
</dbReference>
<dbReference type="AlphaFoldDB" id="X1J5Y3"/>
<evidence type="ECO:0000313" key="1">
    <source>
        <dbReference type="EMBL" id="GAH76925.1"/>
    </source>
</evidence>
<comment type="caution">
    <text evidence="1">The sequence shown here is derived from an EMBL/GenBank/DDBJ whole genome shotgun (WGS) entry which is preliminary data.</text>
</comment>
<accession>X1J5Y3</accession>